<dbReference type="InParanoid" id="A0A0M8KAU2"/>
<organism evidence="1 2">
    <name type="scientific">Ardenticatena maritima</name>
    <dbReference type="NCBI Taxonomy" id="872965"/>
    <lineage>
        <taxon>Bacteria</taxon>
        <taxon>Bacillati</taxon>
        <taxon>Chloroflexota</taxon>
        <taxon>Ardenticatenia</taxon>
        <taxon>Ardenticatenales</taxon>
        <taxon>Ardenticatenaceae</taxon>
        <taxon>Ardenticatena</taxon>
    </lineage>
</organism>
<dbReference type="AlphaFoldDB" id="A0A0M8KAU2"/>
<evidence type="ECO:0000313" key="1">
    <source>
        <dbReference type="EMBL" id="GAP64252.1"/>
    </source>
</evidence>
<accession>A0A0M8KAU2</accession>
<comment type="caution">
    <text evidence="1">The sequence shown here is derived from an EMBL/GenBank/DDBJ whole genome shotgun (WGS) entry which is preliminary data.</text>
</comment>
<evidence type="ECO:0000313" key="2">
    <source>
        <dbReference type="Proteomes" id="UP000037784"/>
    </source>
</evidence>
<gene>
    <name evidence="1" type="ORF">ARMA_2675</name>
</gene>
<protein>
    <submittedName>
        <fullName evidence="1">Uncharacterized protein</fullName>
    </submittedName>
</protein>
<dbReference type="Proteomes" id="UP000037784">
    <property type="component" value="Unassembled WGS sequence"/>
</dbReference>
<keyword evidence="2" id="KW-1185">Reference proteome</keyword>
<name>A0A0M8KAU2_9CHLR</name>
<proteinExistence type="predicted"/>
<sequence>MLTYGNLKCFKSLFQGRCKMVKQDNIVNAFVLDGSCAPAG</sequence>
<dbReference type="EMBL" id="BBZA01000240">
    <property type="protein sequence ID" value="GAP64252.1"/>
    <property type="molecule type" value="Genomic_DNA"/>
</dbReference>
<reference evidence="1 2" key="1">
    <citation type="journal article" date="2015" name="Genome Announc.">
        <title>Draft Genome Sequence of a Heterotrophic Facultative Anaerobic Thermophilic Bacterium, Ardenticatena maritima Strain 110ST.</title>
        <authorList>
            <person name="Kawaichi S."/>
            <person name="Yoshida T."/>
            <person name="Sako Y."/>
            <person name="Nakamura R."/>
        </authorList>
    </citation>
    <scope>NUCLEOTIDE SEQUENCE [LARGE SCALE GENOMIC DNA]</scope>
    <source>
        <strain evidence="1 2">110S</strain>
    </source>
</reference>
<reference evidence="2" key="2">
    <citation type="submission" date="2015-08" db="EMBL/GenBank/DDBJ databases">
        <title>Draft Genome Sequence of a Heterotrophic Facultative Anaerobic Bacterium Ardenticatena maritima Strain 110S.</title>
        <authorList>
            <person name="Kawaichi S."/>
            <person name="Yoshida T."/>
            <person name="Sako Y."/>
            <person name="Nakamura R."/>
        </authorList>
    </citation>
    <scope>NUCLEOTIDE SEQUENCE [LARGE SCALE GENOMIC DNA]</scope>
    <source>
        <strain evidence="2">110S</strain>
    </source>
</reference>